<evidence type="ECO:0000256" key="10">
    <source>
        <dbReference type="ARBA" id="ARBA00023329"/>
    </source>
</evidence>
<evidence type="ECO:0000256" key="1">
    <source>
        <dbReference type="ARBA" id="ARBA00004146"/>
    </source>
</evidence>
<dbReference type="RefSeq" id="WP_346120520.1">
    <property type="nucleotide sequence ID" value="NZ_BAABGU010000017.1"/>
</dbReference>
<gene>
    <name evidence="13" type="ORF">GCM10023176_33240</name>
</gene>
<keyword evidence="5" id="KW-0967">Endosome</keyword>
<evidence type="ECO:0000256" key="9">
    <source>
        <dbReference type="ARBA" id="ARBA00023136"/>
    </source>
</evidence>
<dbReference type="InterPro" id="IPR027469">
    <property type="entry name" value="Cation_efflux_TMD_sf"/>
</dbReference>
<keyword evidence="7 11" id="KW-1133">Transmembrane helix</keyword>
<comment type="subcellular location">
    <subcellularLocation>
        <location evidence="2">Cytoplasmic vesicle</location>
        <location evidence="2">Secretory vesicle</location>
        <location evidence="2">Synaptic vesicle membrane</location>
        <topology evidence="2">Multi-pass membrane protein</topology>
    </subcellularLocation>
    <subcellularLocation>
        <location evidence="1">Early endosome membrane</location>
    </subcellularLocation>
</comment>
<dbReference type="EMBL" id="BAABGU010000017">
    <property type="protein sequence ID" value="GAA4571780.1"/>
    <property type="molecule type" value="Genomic_DNA"/>
</dbReference>
<feature type="transmembrane region" description="Helical" evidence="11">
    <location>
        <begin position="48"/>
        <end position="68"/>
    </location>
</feature>
<dbReference type="SUPFAM" id="SSF161111">
    <property type="entry name" value="Cation efflux protein transmembrane domain-like"/>
    <property type="match status" value="1"/>
</dbReference>
<feature type="transmembrane region" description="Helical" evidence="11">
    <location>
        <begin position="154"/>
        <end position="175"/>
    </location>
</feature>
<feature type="transmembrane region" description="Helical" evidence="11">
    <location>
        <begin position="20"/>
        <end position="42"/>
    </location>
</feature>
<keyword evidence="4 11" id="KW-0812">Transmembrane</keyword>
<name>A0ABP8SP46_9ACTN</name>
<organism evidence="13 14">
    <name type="scientific">Micromonospora coerulea</name>
    <dbReference type="NCBI Taxonomy" id="47856"/>
    <lineage>
        <taxon>Bacteria</taxon>
        <taxon>Bacillati</taxon>
        <taxon>Actinomycetota</taxon>
        <taxon>Actinomycetes</taxon>
        <taxon>Micromonosporales</taxon>
        <taxon>Micromonosporaceae</taxon>
        <taxon>Micromonospora</taxon>
    </lineage>
</organism>
<keyword evidence="6" id="KW-0862">Zinc</keyword>
<evidence type="ECO:0000256" key="8">
    <source>
        <dbReference type="ARBA" id="ARBA00023018"/>
    </source>
</evidence>
<evidence type="ECO:0000256" key="4">
    <source>
        <dbReference type="ARBA" id="ARBA00022692"/>
    </source>
</evidence>
<evidence type="ECO:0000256" key="7">
    <source>
        <dbReference type="ARBA" id="ARBA00022989"/>
    </source>
</evidence>
<dbReference type="PANTHER" id="PTHR31937:SF2">
    <property type="entry name" value="TRANSMEMBRANE PROTEIN 163"/>
    <property type="match status" value="1"/>
</dbReference>
<dbReference type="InterPro" id="IPR026765">
    <property type="entry name" value="Tmem163"/>
</dbReference>
<dbReference type="Pfam" id="PF01545">
    <property type="entry name" value="Cation_efflux"/>
    <property type="match status" value="1"/>
</dbReference>
<feature type="transmembrane region" description="Helical" evidence="11">
    <location>
        <begin position="113"/>
        <end position="133"/>
    </location>
</feature>
<protein>
    <submittedName>
        <fullName evidence="13">Cation transporter</fullName>
    </submittedName>
</protein>
<comment type="similarity">
    <text evidence="3">Belongs to the TMEM163 family.</text>
</comment>
<keyword evidence="10" id="KW-0968">Cytoplasmic vesicle</keyword>
<feature type="domain" description="Cation efflux protein transmembrane" evidence="12">
    <location>
        <begin position="29"/>
        <end position="196"/>
    </location>
</feature>
<keyword evidence="8" id="KW-0770">Synapse</keyword>
<dbReference type="Proteomes" id="UP001500307">
    <property type="component" value="Unassembled WGS sequence"/>
</dbReference>
<dbReference type="InterPro" id="IPR058533">
    <property type="entry name" value="Cation_efflux_TM"/>
</dbReference>
<evidence type="ECO:0000256" key="3">
    <source>
        <dbReference type="ARBA" id="ARBA00008731"/>
    </source>
</evidence>
<accession>A0ABP8SP46</accession>
<keyword evidence="14" id="KW-1185">Reference proteome</keyword>
<evidence type="ECO:0000256" key="11">
    <source>
        <dbReference type="SAM" id="Phobius"/>
    </source>
</evidence>
<sequence>MSLSLLTPERRAVLSRRSLWLAYATAGYNLLEGLVAIAAGAAASSTALIGFGLDSFVEVSSAAVLIWQFRSRVPEDRERLALRLIGLSFFALAAWVTFDAVRSLLADGDADASPVGIGLAVASLIVMPLLVAAKRRTGRELGSATVMADSTQTMLCTYLSAVLLVGLLLNAAWGWSWADPIAALVIAGVAVKEGVEAWRGEHCDDCAPLPAAGAGTGQPADCGGGCCTDGKA</sequence>
<dbReference type="PANTHER" id="PTHR31937">
    <property type="entry name" value="TRANSMEMBRANE PROTEIN 163"/>
    <property type="match status" value="1"/>
</dbReference>
<proteinExistence type="inferred from homology"/>
<reference evidence="14" key="1">
    <citation type="journal article" date="2019" name="Int. J. Syst. Evol. Microbiol.">
        <title>The Global Catalogue of Microorganisms (GCM) 10K type strain sequencing project: providing services to taxonomists for standard genome sequencing and annotation.</title>
        <authorList>
            <consortium name="The Broad Institute Genomics Platform"/>
            <consortium name="The Broad Institute Genome Sequencing Center for Infectious Disease"/>
            <person name="Wu L."/>
            <person name="Ma J."/>
        </authorList>
    </citation>
    <scope>NUCLEOTIDE SEQUENCE [LARGE SCALE GENOMIC DNA]</scope>
    <source>
        <strain evidence="14">JCM 3175</strain>
    </source>
</reference>
<dbReference type="Gene3D" id="1.20.1510.10">
    <property type="entry name" value="Cation efflux protein transmembrane domain"/>
    <property type="match status" value="1"/>
</dbReference>
<evidence type="ECO:0000256" key="2">
    <source>
        <dbReference type="ARBA" id="ARBA00004644"/>
    </source>
</evidence>
<evidence type="ECO:0000313" key="13">
    <source>
        <dbReference type="EMBL" id="GAA4571780.1"/>
    </source>
</evidence>
<keyword evidence="9 11" id="KW-0472">Membrane</keyword>
<comment type="caution">
    <text evidence="13">The sequence shown here is derived from an EMBL/GenBank/DDBJ whole genome shotgun (WGS) entry which is preliminary data.</text>
</comment>
<evidence type="ECO:0000259" key="12">
    <source>
        <dbReference type="Pfam" id="PF01545"/>
    </source>
</evidence>
<feature type="transmembrane region" description="Helical" evidence="11">
    <location>
        <begin position="80"/>
        <end position="98"/>
    </location>
</feature>
<evidence type="ECO:0000313" key="14">
    <source>
        <dbReference type="Proteomes" id="UP001500307"/>
    </source>
</evidence>
<evidence type="ECO:0000256" key="6">
    <source>
        <dbReference type="ARBA" id="ARBA00022833"/>
    </source>
</evidence>
<evidence type="ECO:0000256" key="5">
    <source>
        <dbReference type="ARBA" id="ARBA00022753"/>
    </source>
</evidence>